<dbReference type="AlphaFoldDB" id="A0A4R6STX7"/>
<dbReference type="EMBL" id="SNYC01000006">
    <property type="protein sequence ID" value="TDQ07524.1"/>
    <property type="molecule type" value="Genomic_DNA"/>
</dbReference>
<name>A0A4R6STX7_9SPHI</name>
<accession>A0A4R6STX7</accession>
<proteinExistence type="predicted"/>
<dbReference type="OrthoDB" id="794403at2"/>
<comment type="caution">
    <text evidence="1">The sequence shown here is derived from an EMBL/GenBank/DDBJ whole genome shotgun (WGS) entry which is preliminary data.</text>
</comment>
<evidence type="ECO:0000313" key="2">
    <source>
        <dbReference type="Proteomes" id="UP000295620"/>
    </source>
</evidence>
<evidence type="ECO:0000313" key="1">
    <source>
        <dbReference type="EMBL" id="TDQ07524.1"/>
    </source>
</evidence>
<organism evidence="1 2">
    <name type="scientific">Pedobacter metabolipauper</name>
    <dbReference type="NCBI Taxonomy" id="425513"/>
    <lineage>
        <taxon>Bacteria</taxon>
        <taxon>Pseudomonadati</taxon>
        <taxon>Bacteroidota</taxon>
        <taxon>Sphingobacteriia</taxon>
        <taxon>Sphingobacteriales</taxon>
        <taxon>Sphingobacteriaceae</taxon>
        <taxon>Pedobacter</taxon>
    </lineage>
</organism>
<dbReference type="Proteomes" id="UP000295620">
    <property type="component" value="Unassembled WGS sequence"/>
</dbReference>
<sequence>MKRYILMMAIASAGFASCSNDKAGSDAKDSTEVIAVDTTFTATEPKVAGDCYTYTKNRDTAYLKLNVSGEELTGDLNYSLYEKDRNSGTIAGEIKGDTIIAEYTFDSEGMRSVREVVFLKKDGKLYEGFGDVTEKGGKTLFKNRADLKFTDAMVFSKTECRP</sequence>
<protein>
    <recommendedName>
        <fullName evidence="3">NlpE-like protein</fullName>
    </recommendedName>
</protein>
<gene>
    <name evidence="1" type="ORF">ATK78_3651</name>
</gene>
<dbReference type="RefSeq" id="WP_133577485.1">
    <property type="nucleotide sequence ID" value="NZ_SNYC01000006.1"/>
</dbReference>
<reference evidence="1 2" key="1">
    <citation type="submission" date="2019-03" db="EMBL/GenBank/DDBJ databases">
        <title>Genomic Encyclopedia of Archaeal and Bacterial Type Strains, Phase II (KMG-II): from individual species to whole genera.</title>
        <authorList>
            <person name="Goeker M."/>
        </authorList>
    </citation>
    <scope>NUCLEOTIDE SEQUENCE [LARGE SCALE GENOMIC DNA]</scope>
    <source>
        <strain evidence="1 2">DSM 19035</strain>
    </source>
</reference>
<keyword evidence="2" id="KW-1185">Reference proteome</keyword>
<evidence type="ECO:0008006" key="3">
    <source>
        <dbReference type="Google" id="ProtNLM"/>
    </source>
</evidence>
<dbReference type="PROSITE" id="PS51257">
    <property type="entry name" value="PROKAR_LIPOPROTEIN"/>
    <property type="match status" value="1"/>
</dbReference>